<dbReference type="OrthoDB" id="8478256at2"/>
<dbReference type="Proteomes" id="UP000186308">
    <property type="component" value="Unassembled WGS sequence"/>
</dbReference>
<evidence type="ECO:0000256" key="1">
    <source>
        <dbReference type="SAM" id="MobiDB-lite"/>
    </source>
</evidence>
<comment type="caution">
    <text evidence="3">The sequence shown here is derived from an EMBL/GenBank/DDBJ whole genome shotgun (WGS) entry which is preliminary data.</text>
</comment>
<accession>A0A8G2FD95</accession>
<dbReference type="Pfam" id="PF11233">
    <property type="entry name" value="DUF3035"/>
    <property type="match status" value="1"/>
</dbReference>
<feature type="compositionally biased region" description="Polar residues" evidence="1">
    <location>
        <begin position="71"/>
        <end position="82"/>
    </location>
</feature>
<protein>
    <submittedName>
        <fullName evidence="3">Beta-barrel assembly machine subunit BamF</fullName>
    </submittedName>
</protein>
<keyword evidence="2" id="KW-0732">Signal</keyword>
<dbReference type="PROSITE" id="PS51257">
    <property type="entry name" value="PROKAR_LIPOPROTEIN"/>
    <property type="match status" value="1"/>
</dbReference>
<feature type="region of interest" description="Disordered" evidence="1">
    <location>
        <begin position="47"/>
        <end position="82"/>
    </location>
</feature>
<evidence type="ECO:0000313" key="4">
    <source>
        <dbReference type="Proteomes" id="UP000186308"/>
    </source>
</evidence>
<evidence type="ECO:0000256" key="2">
    <source>
        <dbReference type="SAM" id="SignalP"/>
    </source>
</evidence>
<keyword evidence="4" id="KW-1185">Reference proteome</keyword>
<dbReference type="EMBL" id="FTNE01000003">
    <property type="protein sequence ID" value="SIQ32613.1"/>
    <property type="molecule type" value="Genomic_DNA"/>
</dbReference>
<feature type="signal peptide" evidence="2">
    <location>
        <begin position="1"/>
        <end position="25"/>
    </location>
</feature>
<organism evidence="3 4">
    <name type="scientific">Acidiphilium rubrum</name>
    <dbReference type="NCBI Taxonomy" id="526"/>
    <lineage>
        <taxon>Bacteria</taxon>
        <taxon>Pseudomonadati</taxon>
        <taxon>Pseudomonadota</taxon>
        <taxon>Alphaproteobacteria</taxon>
        <taxon>Acetobacterales</taxon>
        <taxon>Acidocellaceae</taxon>
        <taxon>Acidiphilium</taxon>
    </lineage>
</organism>
<name>A0A8G2FD95_ACIRU</name>
<evidence type="ECO:0000313" key="3">
    <source>
        <dbReference type="EMBL" id="SIQ32613.1"/>
    </source>
</evidence>
<sequence>MIRTRKSAAPLTLAAIATIATLALAGCSDASKTFGLEVTPPDAYDVATEAPLSMPPDLALPTPQPGAPRPQQVSASQQAEDVLSPQTALANGDASMGPGQQALLQEAGPTPPSGIRTIVNHQAELESRSPGFVSSLMSLGGGKPGDQVVNASAEQRRLQENAALGTPATSGATPQQSATPSKGIIGRILNIF</sequence>
<reference evidence="3 4" key="1">
    <citation type="submission" date="2017-01" db="EMBL/GenBank/DDBJ databases">
        <authorList>
            <person name="Varghese N."/>
            <person name="Submissions S."/>
        </authorList>
    </citation>
    <scope>NUCLEOTIDE SEQUENCE [LARGE SCALE GENOMIC DNA]</scope>
    <source>
        <strain evidence="3 4">ATCC 35905</strain>
    </source>
</reference>
<proteinExistence type="predicted"/>
<dbReference type="InterPro" id="IPR021395">
    <property type="entry name" value="DUF3035"/>
</dbReference>
<dbReference type="AlphaFoldDB" id="A0A8G2FD95"/>
<dbReference type="RefSeq" id="WP_029312809.1">
    <property type="nucleotide sequence ID" value="NZ_FTNE01000003.1"/>
</dbReference>
<feature type="chain" id="PRO_5034164138" evidence="2">
    <location>
        <begin position="26"/>
        <end position="192"/>
    </location>
</feature>
<gene>
    <name evidence="3" type="ORF">SAMN05421828_103201</name>
</gene>